<feature type="compositionally biased region" description="Basic and acidic residues" evidence="1">
    <location>
        <begin position="294"/>
        <end position="307"/>
    </location>
</feature>
<organism evidence="2 3">
    <name type="scientific">Noviherbaspirillum suwonense</name>
    <dbReference type="NCBI Taxonomy" id="1224511"/>
    <lineage>
        <taxon>Bacteria</taxon>
        <taxon>Pseudomonadati</taxon>
        <taxon>Pseudomonadota</taxon>
        <taxon>Betaproteobacteria</taxon>
        <taxon>Burkholderiales</taxon>
        <taxon>Oxalobacteraceae</taxon>
        <taxon>Noviherbaspirillum</taxon>
    </lineage>
</organism>
<feature type="compositionally biased region" description="Basic and acidic residues" evidence="1">
    <location>
        <begin position="97"/>
        <end position="106"/>
    </location>
</feature>
<proteinExistence type="predicted"/>
<evidence type="ECO:0000313" key="2">
    <source>
        <dbReference type="EMBL" id="SMP44977.1"/>
    </source>
</evidence>
<gene>
    <name evidence="2" type="ORF">SAMN06295970_101467</name>
</gene>
<protein>
    <submittedName>
        <fullName evidence="2">Uncharacterized protein</fullName>
    </submittedName>
</protein>
<feature type="compositionally biased region" description="Basic and acidic residues" evidence="1">
    <location>
        <begin position="150"/>
        <end position="163"/>
    </location>
</feature>
<dbReference type="Proteomes" id="UP001158049">
    <property type="component" value="Unassembled WGS sequence"/>
</dbReference>
<feature type="region of interest" description="Disordered" evidence="1">
    <location>
        <begin position="97"/>
        <end position="169"/>
    </location>
</feature>
<dbReference type="EMBL" id="FXUL01000001">
    <property type="protein sequence ID" value="SMP44977.1"/>
    <property type="molecule type" value="Genomic_DNA"/>
</dbReference>
<feature type="compositionally biased region" description="Basic and acidic residues" evidence="1">
    <location>
        <begin position="132"/>
        <end position="142"/>
    </location>
</feature>
<keyword evidence="3" id="KW-1185">Reference proteome</keyword>
<accession>A0ABY1PS93</accession>
<name>A0ABY1PS93_9BURK</name>
<evidence type="ECO:0000256" key="1">
    <source>
        <dbReference type="SAM" id="MobiDB-lite"/>
    </source>
</evidence>
<feature type="region of interest" description="Disordered" evidence="1">
    <location>
        <begin position="287"/>
        <end position="307"/>
    </location>
</feature>
<reference evidence="2 3" key="1">
    <citation type="submission" date="2017-05" db="EMBL/GenBank/DDBJ databases">
        <authorList>
            <person name="Varghese N."/>
            <person name="Submissions S."/>
        </authorList>
    </citation>
    <scope>NUCLEOTIDE SEQUENCE [LARGE SCALE GENOMIC DNA]</scope>
    <source>
        <strain evidence="2 3">DSM 26001</strain>
    </source>
</reference>
<dbReference type="RefSeq" id="WP_283440609.1">
    <property type="nucleotide sequence ID" value="NZ_FXUL01000001.1"/>
</dbReference>
<sequence>MPPIDRISINRPEPDYSLQVEYRRRLARRRQLEAREFSRLVLPSVETQSRLLARKAVESRNTDKDWTDRASLAKSELPGANIEDELTGLAIDIARETAESPSEDTRGSVASRLLQQRRAPETRAAVFIPVAGEKDSPSHDTHSGALEPKPTSESKEAIDRHDAAGSSVALTTSEQEIDELSWMQSLEVAFAYAGSATSDAVEHPMEKFLDRLIQEAQTQAAQTQALTSELKVVLESLAAKRIATSTSDTEPNDSPSLQGRYRFLDAFIETLAAPPSAEQAFTSDMLEPASPKVSPERQEDSPSPARDRESLYEYLELLSSVAGASTPAALQRLAQARHISPEKALMRLAASGDQSVSLYIAEIARRFDAISARTAQDEKKSARISRLGNAIATERQWMEAAITAAESSVGYSAISRRLESDETKRRLAETLPQLILHKS</sequence>
<evidence type="ECO:0000313" key="3">
    <source>
        <dbReference type="Proteomes" id="UP001158049"/>
    </source>
</evidence>
<comment type="caution">
    <text evidence="2">The sequence shown here is derived from an EMBL/GenBank/DDBJ whole genome shotgun (WGS) entry which is preliminary data.</text>
</comment>